<dbReference type="Gene3D" id="1.10.8.640">
    <property type="entry name" value="Cytochrome C biogenesis protein"/>
    <property type="match status" value="1"/>
</dbReference>
<keyword evidence="7" id="KW-0472">Membrane</keyword>
<dbReference type="Proteomes" id="UP000027215">
    <property type="component" value="Chromosome"/>
</dbReference>
<dbReference type="Pfam" id="PF03918">
    <property type="entry name" value="CcmH"/>
    <property type="match status" value="1"/>
</dbReference>
<evidence type="ECO:0000256" key="2">
    <source>
        <dbReference type="ARBA" id="ARBA00022617"/>
    </source>
</evidence>
<name>A0A060H1E9_XYLFS</name>
<dbReference type="GO" id="GO:0005886">
    <property type="term" value="C:plasma membrane"/>
    <property type="evidence" value="ECO:0007669"/>
    <property type="project" value="TreeGrafter"/>
</dbReference>
<dbReference type="PANTHER" id="PTHR47870">
    <property type="entry name" value="CYTOCHROME C-TYPE BIOGENESIS PROTEIN CCMH"/>
    <property type="match status" value="1"/>
</dbReference>
<dbReference type="HOGENOM" id="CLU_107187_2_1_6"/>
<dbReference type="PATRIC" id="fig|155920.8.peg.2694"/>
<evidence type="ECO:0000256" key="1">
    <source>
        <dbReference type="ARBA" id="ARBA00010342"/>
    </source>
</evidence>
<keyword evidence="4 7" id="KW-0732">Signal</keyword>
<evidence type="ECO:0000256" key="5">
    <source>
        <dbReference type="ARBA" id="ARBA00022748"/>
    </source>
</evidence>
<comment type="similarity">
    <text evidence="1 7">Belongs to the CcmH/CycL/Ccl2/NrfF family.</text>
</comment>
<keyword evidence="2 7" id="KW-0349">Heme</keyword>
<evidence type="ECO:0000256" key="7">
    <source>
        <dbReference type="RuleBase" id="RU364112"/>
    </source>
</evidence>
<organism evidence="9 10">
    <name type="scientific">Xylella fastidiosa subsp. sandyi Ann-1</name>
    <dbReference type="NCBI Taxonomy" id="155920"/>
    <lineage>
        <taxon>Bacteria</taxon>
        <taxon>Pseudomonadati</taxon>
        <taxon>Pseudomonadota</taxon>
        <taxon>Gammaproteobacteria</taxon>
        <taxon>Lysobacterales</taxon>
        <taxon>Lysobacteraceae</taxon>
        <taxon>Xylella</taxon>
    </lineage>
</organism>
<feature type="transmembrane region" description="Helical" evidence="7">
    <location>
        <begin position="107"/>
        <end position="128"/>
    </location>
</feature>
<keyword evidence="6 7" id="KW-0408">Iron</keyword>
<accession>A0A060H1E9</accession>
<dbReference type="CDD" id="cd16378">
    <property type="entry name" value="CcmH_N"/>
    <property type="match status" value="1"/>
</dbReference>
<evidence type="ECO:0000256" key="3">
    <source>
        <dbReference type="ARBA" id="ARBA00022723"/>
    </source>
</evidence>
<evidence type="ECO:0000256" key="6">
    <source>
        <dbReference type="ARBA" id="ARBA00023004"/>
    </source>
</evidence>
<dbReference type="InterPro" id="IPR051263">
    <property type="entry name" value="C-type_cytochrome_biogenesis"/>
</dbReference>
<dbReference type="FunFam" id="1.10.8.640:FF:000001">
    <property type="entry name" value="Cytochrome c-type biogenesis protein"/>
    <property type="match status" value="1"/>
</dbReference>
<keyword evidence="5" id="KW-0201">Cytochrome c-type biogenesis</keyword>
<feature type="chain" id="PRO_5011021641" description="Cytochrome c-type biogenesis protein" evidence="7">
    <location>
        <begin position="20"/>
        <end position="144"/>
    </location>
</feature>
<keyword evidence="7" id="KW-0812">Transmembrane</keyword>
<evidence type="ECO:0000259" key="8">
    <source>
        <dbReference type="Pfam" id="PF03918"/>
    </source>
</evidence>
<protein>
    <recommendedName>
        <fullName evidence="7">Cytochrome c-type biogenesis protein</fullName>
    </recommendedName>
</protein>
<dbReference type="RefSeq" id="WP_020851505.1">
    <property type="nucleotide sequence ID" value="NZ_CP006696.1"/>
</dbReference>
<dbReference type="PANTHER" id="PTHR47870:SF1">
    <property type="entry name" value="CYTOCHROME C-TYPE BIOGENESIS PROTEIN CCMH"/>
    <property type="match status" value="1"/>
</dbReference>
<reference evidence="9 10" key="1">
    <citation type="submission" date="2013-08" db="EMBL/GenBank/DDBJ databases">
        <authorList>
            <person name="Stouthamer R."/>
            <person name="Nunney L."/>
        </authorList>
    </citation>
    <scope>NUCLEOTIDE SEQUENCE [LARGE SCALE GENOMIC DNA]</scope>
    <source>
        <strain evidence="10">ann-1</strain>
    </source>
</reference>
<evidence type="ECO:0000313" key="10">
    <source>
        <dbReference type="Proteomes" id="UP000027215"/>
    </source>
</evidence>
<dbReference type="InterPro" id="IPR038297">
    <property type="entry name" value="CcmH/CycL/NrfF/Ccl2_sf"/>
</dbReference>
<feature type="domain" description="CcmH/CycL/Ccl2/NrfF N-terminal" evidence="8">
    <location>
        <begin position="25"/>
        <end position="133"/>
    </location>
</feature>
<proteinExistence type="inferred from homology"/>
<keyword evidence="7" id="KW-1133">Transmembrane helix</keyword>
<evidence type="ECO:0000256" key="4">
    <source>
        <dbReference type="ARBA" id="ARBA00022729"/>
    </source>
</evidence>
<comment type="function">
    <text evidence="7">Possible subunit of a heme lyase.</text>
</comment>
<dbReference type="GO" id="GO:0046872">
    <property type="term" value="F:metal ion binding"/>
    <property type="evidence" value="ECO:0007669"/>
    <property type="project" value="UniProtKB-KW"/>
</dbReference>
<dbReference type="AlphaFoldDB" id="A0A060H1E9"/>
<dbReference type="InterPro" id="IPR005616">
    <property type="entry name" value="CcmH/CycL/Ccl2/NrfF_N"/>
</dbReference>
<dbReference type="KEGG" id="xfs:D934_11495"/>
<feature type="signal peptide" evidence="7">
    <location>
        <begin position="1"/>
        <end position="19"/>
    </location>
</feature>
<sequence>MKHARVLLLCAALPFAIQAQLRSDPTPLHYRDTAEATRFHTLTAELRCVQCPNQSLADSQAPIAQDLRHQVLSLMHQGHSDAQIKQFLVDRYGLFVLYHPPLQYTTLALWFGPLLLLLIGVTVVAGVIRRYRAPPLPSDNHTTR</sequence>
<dbReference type="EMBL" id="CP006696">
    <property type="protein sequence ID" value="AIC10584.1"/>
    <property type="molecule type" value="Genomic_DNA"/>
</dbReference>
<evidence type="ECO:0000313" key="9">
    <source>
        <dbReference type="EMBL" id="AIC10584.1"/>
    </source>
</evidence>
<gene>
    <name evidence="9" type="ORF">D934_11495</name>
</gene>
<dbReference type="GO" id="GO:0017004">
    <property type="term" value="P:cytochrome complex assembly"/>
    <property type="evidence" value="ECO:0007669"/>
    <property type="project" value="UniProtKB-KW"/>
</dbReference>
<keyword evidence="3 7" id="KW-0479">Metal-binding</keyword>